<keyword evidence="3" id="KW-0238">DNA-binding</keyword>
<name>A0A5J5ARX8_9ASTE</name>
<keyword evidence="4" id="KW-0804">Transcription</keyword>
<keyword evidence="2" id="KW-0805">Transcription regulation</keyword>
<dbReference type="SUPFAM" id="SSF55455">
    <property type="entry name" value="SRF-like"/>
    <property type="match status" value="1"/>
</dbReference>
<evidence type="ECO:0000313" key="9">
    <source>
        <dbReference type="EMBL" id="KAA8533330.1"/>
    </source>
</evidence>
<dbReference type="GO" id="GO:0045944">
    <property type="term" value="P:positive regulation of transcription by RNA polymerase II"/>
    <property type="evidence" value="ECO:0007669"/>
    <property type="project" value="InterPro"/>
</dbReference>
<dbReference type="PROSITE" id="PS50066">
    <property type="entry name" value="MADS_BOX_2"/>
    <property type="match status" value="1"/>
</dbReference>
<gene>
    <name evidence="9" type="ORF">F0562_033134</name>
</gene>
<dbReference type="InterPro" id="IPR036879">
    <property type="entry name" value="TF_MADSbox_sf"/>
</dbReference>
<feature type="domain" description="MADS-box" evidence="7">
    <location>
        <begin position="1"/>
        <end position="61"/>
    </location>
</feature>
<dbReference type="InterPro" id="IPR002100">
    <property type="entry name" value="TF_MADSbox"/>
</dbReference>
<dbReference type="PROSITE" id="PS51297">
    <property type="entry name" value="K_BOX"/>
    <property type="match status" value="1"/>
</dbReference>
<evidence type="ECO:0000256" key="5">
    <source>
        <dbReference type="ARBA" id="ARBA00023242"/>
    </source>
</evidence>
<dbReference type="PANTHER" id="PTHR48019">
    <property type="entry name" value="SERUM RESPONSE FACTOR HOMOLOG"/>
    <property type="match status" value="1"/>
</dbReference>
<dbReference type="GO" id="GO:0000977">
    <property type="term" value="F:RNA polymerase II transcription regulatory region sequence-specific DNA binding"/>
    <property type="evidence" value="ECO:0007669"/>
    <property type="project" value="InterPro"/>
</dbReference>
<feature type="coiled-coil region" evidence="6">
    <location>
        <begin position="125"/>
        <end position="185"/>
    </location>
</feature>
<evidence type="ECO:0000256" key="1">
    <source>
        <dbReference type="ARBA" id="ARBA00004123"/>
    </source>
</evidence>
<evidence type="ECO:0000256" key="6">
    <source>
        <dbReference type="SAM" id="Coils"/>
    </source>
</evidence>
<evidence type="ECO:0000259" key="8">
    <source>
        <dbReference type="PROSITE" id="PS51297"/>
    </source>
</evidence>
<accession>A0A5J5ARX8</accession>
<keyword evidence="5" id="KW-0539">Nucleus</keyword>
<organism evidence="9 10">
    <name type="scientific">Nyssa sinensis</name>
    <dbReference type="NCBI Taxonomy" id="561372"/>
    <lineage>
        <taxon>Eukaryota</taxon>
        <taxon>Viridiplantae</taxon>
        <taxon>Streptophyta</taxon>
        <taxon>Embryophyta</taxon>
        <taxon>Tracheophyta</taxon>
        <taxon>Spermatophyta</taxon>
        <taxon>Magnoliopsida</taxon>
        <taxon>eudicotyledons</taxon>
        <taxon>Gunneridae</taxon>
        <taxon>Pentapetalae</taxon>
        <taxon>asterids</taxon>
        <taxon>Cornales</taxon>
        <taxon>Nyssaceae</taxon>
        <taxon>Nyssa</taxon>
    </lineage>
</organism>
<evidence type="ECO:0000256" key="2">
    <source>
        <dbReference type="ARBA" id="ARBA00023015"/>
    </source>
</evidence>
<protein>
    <recommendedName>
        <fullName evidence="11">MADS-box domain-containing protein</fullName>
    </recommendedName>
</protein>
<dbReference type="GO" id="GO:0005634">
    <property type="term" value="C:nucleus"/>
    <property type="evidence" value="ECO:0007669"/>
    <property type="project" value="UniProtKB-SubCell"/>
</dbReference>
<evidence type="ECO:0000259" key="7">
    <source>
        <dbReference type="PROSITE" id="PS50066"/>
    </source>
</evidence>
<comment type="subcellular location">
    <subcellularLocation>
        <location evidence="1">Nucleus</location>
    </subcellularLocation>
</comment>
<dbReference type="GO" id="GO:0003700">
    <property type="term" value="F:DNA-binding transcription factor activity"/>
    <property type="evidence" value="ECO:0007669"/>
    <property type="project" value="InterPro"/>
</dbReference>
<dbReference type="PRINTS" id="PR00404">
    <property type="entry name" value="MADSDOMAIN"/>
</dbReference>
<dbReference type="SMART" id="SM00432">
    <property type="entry name" value="MADS"/>
    <property type="match status" value="1"/>
</dbReference>
<proteinExistence type="predicted"/>
<dbReference type="Pfam" id="PF01486">
    <property type="entry name" value="K-box"/>
    <property type="match status" value="1"/>
</dbReference>
<keyword evidence="10" id="KW-1185">Reference proteome</keyword>
<sequence length="209" mass="24101">MGRKKLEMKKIENKSSRQVTFSKRRSGLMKKAGELSVLCDVEIAIFIFSSRGKLYEFGSGGDGLAKTLQRYQSHLEAERKFSTDVYEEEKYHSKYASFQTFAELLQIVERDLGEPNMEQLSLTDLTQLEKQLDSALRQIRSRKTRLMMDSVQTLHQKESMLIEENDLLNEEITAMENNRKQADEVIVGFNAIANNHMNSHSRHATLHVL</sequence>
<dbReference type="Gene3D" id="3.40.1810.10">
    <property type="entry name" value="Transcription factor, MADS-box"/>
    <property type="match status" value="1"/>
</dbReference>
<dbReference type="OrthoDB" id="1898716at2759"/>
<feature type="domain" description="K-box" evidence="8">
    <location>
        <begin position="88"/>
        <end position="178"/>
    </location>
</feature>
<dbReference type="Pfam" id="PF00319">
    <property type="entry name" value="SRF-TF"/>
    <property type="match status" value="1"/>
</dbReference>
<dbReference type="Proteomes" id="UP000325577">
    <property type="component" value="Linkage Group LG19"/>
</dbReference>
<dbReference type="InterPro" id="IPR050142">
    <property type="entry name" value="MADS-box/MEF2_TF"/>
</dbReference>
<dbReference type="CDD" id="cd00265">
    <property type="entry name" value="MADS_MEF2_like"/>
    <property type="match status" value="1"/>
</dbReference>
<reference evidence="9 10" key="1">
    <citation type="submission" date="2019-09" db="EMBL/GenBank/DDBJ databases">
        <title>A chromosome-level genome assembly of the Chinese tupelo Nyssa sinensis.</title>
        <authorList>
            <person name="Yang X."/>
            <person name="Kang M."/>
            <person name="Yang Y."/>
            <person name="Xiong H."/>
            <person name="Wang M."/>
            <person name="Zhang Z."/>
            <person name="Wang Z."/>
            <person name="Wu H."/>
            <person name="Ma T."/>
            <person name="Liu J."/>
            <person name="Xi Z."/>
        </authorList>
    </citation>
    <scope>NUCLEOTIDE SEQUENCE [LARGE SCALE GENOMIC DNA]</scope>
    <source>
        <strain evidence="9">J267</strain>
        <tissue evidence="9">Leaf</tissue>
    </source>
</reference>
<evidence type="ECO:0000256" key="4">
    <source>
        <dbReference type="ARBA" id="ARBA00023163"/>
    </source>
</evidence>
<evidence type="ECO:0000256" key="3">
    <source>
        <dbReference type="ARBA" id="ARBA00023125"/>
    </source>
</evidence>
<evidence type="ECO:0000313" key="10">
    <source>
        <dbReference type="Proteomes" id="UP000325577"/>
    </source>
</evidence>
<dbReference type="InterPro" id="IPR033896">
    <property type="entry name" value="MEF2-like_N"/>
</dbReference>
<dbReference type="GO" id="GO:0046983">
    <property type="term" value="F:protein dimerization activity"/>
    <property type="evidence" value="ECO:0007669"/>
    <property type="project" value="InterPro"/>
</dbReference>
<dbReference type="EMBL" id="CM018042">
    <property type="protein sequence ID" value="KAA8533330.1"/>
    <property type="molecule type" value="Genomic_DNA"/>
</dbReference>
<dbReference type="AlphaFoldDB" id="A0A5J5ARX8"/>
<dbReference type="InterPro" id="IPR002487">
    <property type="entry name" value="TF_Kbox"/>
</dbReference>
<keyword evidence="6" id="KW-0175">Coiled coil</keyword>
<evidence type="ECO:0008006" key="11">
    <source>
        <dbReference type="Google" id="ProtNLM"/>
    </source>
</evidence>